<dbReference type="AlphaFoldDB" id="A0A0C9VSU8"/>
<feature type="non-terminal residue" evidence="3">
    <location>
        <position position="1"/>
    </location>
</feature>
<dbReference type="HOGENOM" id="CLU_131871_0_0_1"/>
<accession>A0A0C9VSU8</accession>
<keyword evidence="4" id="KW-1185">Reference proteome</keyword>
<proteinExistence type="predicted"/>
<evidence type="ECO:0000313" key="3">
    <source>
        <dbReference type="EMBL" id="KIJ60980.1"/>
    </source>
</evidence>
<keyword evidence="1" id="KW-1133">Transmembrane helix</keyword>
<organism evidence="3 4">
    <name type="scientific">Hydnomerulius pinastri MD-312</name>
    <dbReference type="NCBI Taxonomy" id="994086"/>
    <lineage>
        <taxon>Eukaryota</taxon>
        <taxon>Fungi</taxon>
        <taxon>Dikarya</taxon>
        <taxon>Basidiomycota</taxon>
        <taxon>Agaricomycotina</taxon>
        <taxon>Agaricomycetes</taxon>
        <taxon>Agaricomycetidae</taxon>
        <taxon>Boletales</taxon>
        <taxon>Boletales incertae sedis</taxon>
        <taxon>Leucogyrophana</taxon>
    </lineage>
</organism>
<evidence type="ECO:0000259" key="2">
    <source>
        <dbReference type="Pfam" id="PF20209"/>
    </source>
</evidence>
<name>A0A0C9VSU8_9AGAM</name>
<dbReference type="EMBL" id="KN839866">
    <property type="protein sequence ID" value="KIJ60980.1"/>
    <property type="molecule type" value="Genomic_DNA"/>
</dbReference>
<keyword evidence="1" id="KW-0472">Membrane</keyword>
<protein>
    <recommendedName>
        <fullName evidence="2">DUF6570 domain-containing protein</fullName>
    </recommendedName>
</protein>
<dbReference type="OrthoDB" id="3257061at2759"/>
<keyword evidence="1" id="KW-0812">Transmembrane</keyword>
<feature type="transmembrane region" description="Helical" evidence="1">
    <location>
        <begin position="177"/>
        <end position="198"/>
    </location>
</feature>
<evidence type="ECO:0000256" key="1">
    <source>
        <dbReference type="SAM" id="Phobius"/>
    </source>
</evidence>
<dbReference type="Pfam" id="PF20209">
    <property type="entry name" value="DUF6570"/>
    <property type="match status" value="1"/>
</dbReference>
<sequence length="204" mass="22243">DFPPTPPSEHLRSKIISSFCDDISVFRIEKAGCGICGQLKSKCDLEPLDEIDSKLLSVLDRPGLALTRVPRTICAVRVSEKTGPILDRSCSGVCSVCSHSLKMGKVPRLALANGLWIGEVPQVLKQLNFIEKLLVSRVHHNRCVVKVSSSGSHKLMGNVISFKHPTHKVYSTLPPPVMILMMLLLLFLLAPISQPVLITSGSPC</sequence>
<feature type="domain" description="DUF6570" evidence="2">
    <location>
        <begin position="104"/>
        <end position="180"/>
    </location>
</feature>
<evidence type="ECO:0000313" key="4">
    <source>
        <dbReference type="Proteomes" id="UP000053820"/>
    </source>
</evidence>
<dbReference type="InterPro" id="IPR046700">
    <property type="entry name" value="DUF6570"/>
</dbReference>
<reference evidence="3 4" key="1">
    <citation type="submission" date="2014-04" db="EMBL/GenBank/DDBJ databases">
        <title>Evolutionary Origins and Diversification of the Mycorrhizal Mutualists.</title>
        <authorList>
            <consortium name="DOE Joint Genome Institute"/>
            <consortium name="Mycorrhizal Genomics Consortium"/>
            <person name="Kohler A."/>
            <person name="Kuo A."/>
            <person name="Nagy L.G."/>
            <person name="Floudas D."/>
            <person name="Copeland A."/>
            <person name="Barry K.W."/>
            <person name="Cichocki N."/>
            <person name="Veneault-Fourrey C."/>
            <person name="LaButti K."/>
            <person name="Lindquist E.A."/>
            <person name="Lipzen A."/>
            <person name="Lundell T."/>
            <person name="Morin E."/>
            <person name="Murat C."/>
            <person name="Riley R."/>
            <person name="Ohm R."/>
            <person name="Sun H."/>
            <person name="Tunlid A."/>
            <person name="Henrissat B."/>
            <person name="Grigoriev I.V."/>
            <person name="Hibbett D.S."/>
            <person name="Martin F."/>
        </authorList>
    </citation>
    <scope>NUCLEOTIDE SEQUENCE [LARGE SCALE GENOMIC DNA]</scope>
    <source>
        <strain evidence="3 4">MD-312</strain>
    </source>
</reference>
<gene>
    <name evidence="3" type="ORF">HYDPIDRAFT_97386</name>
</gene>
<dbReference type="Proteomes" id="UP000053820">
    <property type="component" value="Unassembled WGS sequence"/>
</dbReference>